<comment type="caution">
    <text evidence="4">The sequence shown here is derived from an EMBL/GenBank/DDBJ whole genome shotgun (WGS) entry which is preliminary data.</text>
</comment>
<gene>
    <name evidence="4" type="ORF">FC07_GL002942</name>
</gene>
<dbReference type="Pfam" id="PF00583">
    <property type="entry name" value="Acetyltransf_1"/>
    <property type="match status" value="1"/>
</dbReference>
<sequence length="164" mass="18525">MKEGVAQMPLRLIEPRDNTALRQVIQSTLREYHDDLPGTAYYDPQLGQLAAFYQQTPYARYWVVEQQGQIVGGGGIAPFPQSGVAELQKLYLLPNARGQGYATQLMQHCITTAREFGYHTLYLETFKNLHTAIKMYEKYQFQPLTAALSGTAHSTCDAWYSLAL</sequence>
<dbReference type="Proteomes" id="UP000051461">
    <property type="component" value="Unassembled WGS sequence"/>
</dbReference>
<evidence type="ECO:0000313" key="4">
    <source>
        <dbReference type="EMBL" id="KRK36711.1"/>
    </source>
</evidence>
<evidence type="ECO:0000313" key="5">
    <source>
        <dbReference type="Proteomes" id="UP000051461"/>
    </source>
</evidence>
<dbReference type="AlphaFoldDB" id="A0A0R1H247"/>
<dbReference type="PANTHER" id="PTHR43877">
    <property type="entry name" value="AMINOALKYLPHOSPHONATE N-ACETYLTRANSFERASE-RELATED-RELATED"/>
    <property type="match status" value="1"/>
</dbReference>
<organism evidence="4 5">
    <name type="scientific">Loigolactobacillus bifermentans DSM 20003</name>
    <dbReference type="NCBI Taxonomy" id="1423726"/>
    <lineage>
        <taxon>Bacteria</taxon>
        <taxon>Bacillati</taxon>
        <taxon>Bacillota</taxon>
        <taxon>Bacilli</taxon>
        <taxon>Lactobacillales</taxon>
        <taxon>Lactobacillaceae</taxon>
        <taxon>Loigolactobacillus</taxon>
    </lineage>
</organism>
<keyword evidence="2" id="KW-0012">Acyltransferase</keyword>
<name>A0A0R1H247_9LACO</name>
<dbReference type="CDD" id="cd04301">
    <property type="entry name" value="NAT_SF"/>
    <property type="match status" value="1"/>
</dbReference>
<dbReference type="InterPro" id="IPR000182">
    <property type="entry name" value="GNAT_dom"/>
</dbReference>
<dbReference type="InterPro" id="IPR016181">
    <property type="entry name" value="Acyl_CoA_acyltransferase"/>
</dbReference>
<feature type="domain" description="N-acetyltransferase" evidence="3">
    <location>
        <begin position="8"/>
        <end position="164"/>
    </location>
</feature>
<proteinExistence type="predicted"/>
<evidence type="ECO:0000256" key="2">
    <source>
        <dbReference type="ARBA" id="ARBA00023315"/>
    </source>
</evidence>
<dbReference type="EMBL" id="AZDA01000058">
    <property type="protein sequence ID" value="KRK36711.1"/>
    <property type="molecule type" value="Genomic_DNA"/>
</dbReference>
<dbReference type="PANTHER" id="PTHR43877:SF2">
    <property type="entry name" value="AMINOALKYLPHOSPHONATE N-ACETYLTRANSFERASE-RELATED"/>
    <property type="match status" value="1"/>
</dbReference>
<evidence type="ECO:0000256" key="1">
    <source>
        <dbReference type="ARBA" id="ARBA00022679"/>
    </source>
</evidence>
<keyword evidence="5" id="KW-1185">Reference proteome</keyword>
<dbReference type="PROSITE" id="PS51186">
    <property type="entry name" value="GNAT"/>
    <property type="match status" value="1"/>
</dbReference>
<evidence type="ECO:0000259" key="3">
    <source>
        <dbReference type="PROSITE" id="PS51186"/>
    </source>
</evidence>
<dbReference type="OrthoDB" id="5419426at2"/>
<dbReference type="STRING" id="1423726.FC07_GL002942"/>
<keyword evidence="1 4" id="KW-0808">Transferase</keyword>
<dbReference type="GO" id="GO:0016747">
    <property type="term" value="F:acyltransferase activity, transferring groups other than amino-acyl groups"/>
    <property type="evidence" value="ECO:0007669"/>
    <property type="project" value="InterPro"/>
</dbReference>
<dbReference type="PATRIC" id="fig|1423726.3.peg.3054"/>
<accession>A0A0R1H247</accession>
<dbReference type="InterPro" id="IPR050832">
    <property type="entry name" value="Bact_Acetyltransf"/>
</dbReference>
<reference evidence="4 5" key="1">
    <citation type="journal article" date="2015" name="Genome Announc.">
        <title>Expanding the biotechnology potential of lactobacilli through comparative genomics of 213 strains and associated genera.</title>
        <authorList>
            <person name="Sun Z."/>
            <person name="Harris H.M."/>
            <person name="McCann A."/>
            <person name="Guo C."/>
            <person name="Argimon S."/>
            <person name="Zhang W."/>
            <person name="Yang X."/>
            <person name="Jeffery I.B."/>
            <person name="Cooney J.C."/>
            <person name="Kagawa T.F."/>
            <person name="Liu W."/>
            <person name="Song Y."/>
            <person name="Salvetti E."/>
            <person name="Wrobel A."/>
            <person name="Rasinkangas P."/>
            <person name="Parkhill J."/>
            <person name="Rea M.C."/>
            <person name="O'Sullivan O."/>
            <person name="Ritari J."/>
            <person name="Douillard F.P."/>
            <person name="Paul Ross R."/>
            <person name="Yang R."/>
            <person name="Briner A.E."/>
            <person name="Felis G.E."/>
            <person name="de Vos W.M."/>
            <person name="Barrangou R."/>
            <person name="Klaenhammer T.R."/>
            <person name="Caufield P.W."/>
            <person name="Cui Y."/>
            <person name="Zhang H."/>
            <person name="O'Toole P.W."/>
        </authorList>
    </citation>
    <scope>NUCLEOTIDE SEQUENCE [LARGE SCALE GENOMIC DNA]</scope>
    <source>
        <strain evidence="4 5">DSM 20003</strain>
    </source>
</reference>
<protein>
    <submittedName>
        <fullName evidence="4">Acetyltransferase</fullName>
    </submittedName>
</protein>
<dbReference type="SUPFAM" id="SSF55729">
    <property type="entry name" value="Acyl-CoA N-acyltransferases (Nat)"/>
    <property type="match status" value="1"/>
</dbReference>
<dbReference type="Gene3D" id="3.40.630.30">
    <property type="match status" value="1"/>
</dbReference>